<reference evidence="3" key="3">
    <citation type="submission" date="2020-10" db="UniProtKB">
        <authorList>
            <consortium name="WormBaseParasite"/>
        </authorList>
    </citation>
    <scope>IDENTIFICATION</scope>
</reference>
<reference evidence="1 2" key="1">
    <citation type="journal article" date="2013" name="Nature">
        <title>The genomes of four tapeworm species reveal adaptations to parasitism.</title>
        <authorList>
            <person name="Tsai I.J."/>
            <person name="Zarowiecki M."/>
            <person name="Holroyd N."/>
            <person name="Garciarrubio A."/>
            <person name="Sanchez-Flores A."/>
            <person name="Brooks K.L."/>
            <person name="Tracey A."/>
            <person name="Bobes R.J."/>
            <person name="Fragoso G."/>
            <person name="Sciutto E."/>
            <person name="Aslett M."/>
            <person name="Beasley H."/>
            <person name="Bennett H.M."/>
            <person name="Cai J."/>
            <person name="Camicia F."/>
            <person name="Clark R."/>
            <person name="Cucher M."/>
            <person name="De Silva N."/>
            <person name="Day T.A."/>
            <person name="Deplazes P."/>
            <person name="Estrada K."/>
            <person name="Fernandez C."/>
            <person name="Holland P.W."/>
            <person name="Hou J."/>
            <person name="Hu S."/>
            <person name="Huckvale T."/>
            <person name="Hung S.S."/>
            <person name="Kamenetzky L."/>
            <person name="Keane J.A."/>
            <person name="Kiss F."/>
            <person name="Koziol U."/>
            <person name="Lambert O."/>
            <person name="Liu K."/>
            <person name="Luo X."/>
            <person name="Luo Y."/>
            <person name="Macchiaroli N."/>
            <person name="Nichol S."/>
            <person name="Paps J."/>
            <person name="Parkinson J."/>
            <person name="Pouchkina-Stantcheva N."/>
            <person name="Riddiford N."/>
            <person name="Rosenzvit M."/>
            <person name="Salinas G."/>
            <person name="Wasmuth J.D."/>
            <person name="Zamanian M."/>
            <person name="Zheng Y."/>
            <person name="Cai X."/>
            <person name="Soberon X."/>
            <person name="Olson P.D."/>
            <person name="Laclette J.P."/>
            <person name="Brehm K."/>
            <person name="Berriman M."/>
            <person name="Garciarrubio A."/>
            <person name="Bobes R.J."/>
            <person name="Fragoso G."/>
            <person name="Sanchez-Flores A."/>
            <person name="Estrada K."/>
            <person name="Cevallos M.A."/>
            <person name="Morett E."/>
            <person name="Gonzalez V."/>
            <person name="Portillo T."/>
            <person name="Ochoa-Leyva A."/>
            <person name="Jose M.V."/>
            <person name="Sciutto E."/>
            <person name="Landa A."/>
            <person name="Jimenez L."/>
            <person name="Valdes V."/>
            <person name="Carrero J.C."/>
            <person name="Larralde C."/>
            <person name="Morales-Montor J."/>
            <person name="Limon-Lason J."/>
            <person name="Soberon X."/>
            <person name="Laclette J.P."/>
        </authorList>
    </citation>
    <scope>NUCLEOTIDE SEQUENCE [LARGE SCALE GENOMIC DNA]</scope>
</reference>
<organism evidence="1">
    <name type="scientific">Echinococcus granulosus</name>
    <name type="common">Hydatid tapeworm</name>
    <dbReference type="NCBI Taxonomy" id="6210"/>
    <lineage>
        <taxon>Eukaryota</taxon>
        <taxon>Metazoa</taxon>
        <taxon>Spiralia</taxon>
        <taxon>Lophotrochozoa</taxon>
        <taxon>Platyhelminthes</taxon>
        <taxon>Cestoda</taxon>
        <taxon>Eucestoda</taxon>
        <taxon>Cyclophyllidea</taxon>
        <taxon>Taeniidae</taxon>
        <taxon>Echinococcus</taxon>
        <taxon>Echinococcus granulosus group</taxon>
    </lineage>
</organism>
<name>A0A068W8A5_ECHGR</name>
<evidence type="ECO:0000313" key="1">
    <source>
        <dbReference type="EMBL" id="CDS16150.1"/>
    </source>
</evidence>
<reference evidence="1" key="2">
    <citation type="submission" date="2014-06" db="EMBL/GenBank/DDBJ databases">
        <authorList>
            <person name="Aslett M."/>
        </authorList>
    </citation>
    <scope>NUCLEOTIDE SEQUENCE</scope>
</reference>
<evidence type="ECO:0000313" key="2">
    <source>
        <dbReference type="Proteomes" id="UP000492820"/>
    </source>
</evidence>
<protein>
    <submittedName>
        <fullName evidence="3">DUF3892 domain-containing protein</fullName>
    </submittedName>
</protein>
<proteinExistence type="predicted"/>
<dbReference type="WBParaSite" id="EgrG_000856700">
    <property type="protein sequence ID" value="EgrG_000856700"/>
    <property type="gene ID" value="EgrG_000856700"/>
</dbReference>
<sequence length="82" mass="8964">MINSDSTKIDETSHLISIAQLKSARAEVCGSHTYVSQGSQGKIRYKVAGKVHQAICNDQGHWRPTIALPYSSYSFDEATHAA</sequence>
<dbReference type="EMBL" id="LK028576">
    <property type="protein sequence ID" value="CDS16150.1"/>
    <property type="molecule type" value="Genomic_DNA"/>
</dbReference>
<gene>
    <name evidence="1" type="ORF">EgrG_000856700</name>
</gene>
<dbReference type="AlphaFoldDB" id="A0A068W8A5"/>
<accession>A0A068W8A5</accession>
<evidence type="ECO:0000313" key="3">
    <source>
        <dbReference type="WBParaSite" id="EgrG_000856700"/>
    </source>
</evidence>
<dbReference type="Proteomes" id="UP000492820">
    <property type="component" value="Unassembled WGS sequence"/>
</dbReference>